<protein>
    <submittedName>
        <fullName evidence="1">Uncharacterized protein</fullName>
    </submittedName>
</protein>
<sequence length="40" mass="4690">MFGCGRITVYTHDHSDWSNFCTSIYSHTETPCNKRMKAYT</sequence>
<organism evidence="1">
    <name type="scientific">Arundo donax</name>
    <name type="common">Giant reed</name>
    <name type="synonym">Donax arundinaceus</name>
    <dbReference type="NCBI Taxonomy" id="35708"/>
    <lineage>
        <taxon>Eukaryota</taxon>
        <taxon>Viridiplantae</taxon>
        <taxon>Streptophyta</taxon>
        <taxon>Embryophyta</taxon>
        <taxon>Tracheophyta</taxon>
        <taxon>Spermatophyta</taxon>
        <taxon>Magnoliopsida</taxon>
        <taxon>Liliopsida</taxon>
        <taxon>Poales</taxon>
        <taxon>Poaceae</taxon>
        <taxon>PACMAD clade</taxon>
        <taxon>Arundinoideae</taxon>
        <taxon>Arundineae</taxon>
        <taxon>Arundo</taxon>
    </lineage>
</organism>
<accession>A0A0A8Y2S5</accession>
<reference evidence="1" key="1">
    <citation type="submission" date="2014-09" db="EMBL/GenBank/DDBJ databases">
        <authorList>
            <person name="Magalhaes I.L.F."/>
            <person name="Oliveira U."/>
            <person name="Santos F.R."/>
            <person name="Vidigal T.H.D.A."/>
            <person name="Brescovit A.D."/>
            <person name="Santos A.J."/>
        </authorList>
    </citation>
    <scope>NUCLEOTIDE SEQUENCE</scope>
    <source>
        <tissue evidence="1">Shoot tissue taken approximately 20 cm above the soil surface</tissue>
    </source>
</reference>
<proteinExistence type="predicted"/>
<name>A0A0A8Y2S5_ARUDO</name>
<evidence type="ECO:0000313" key="1">
    <source>
        <dbReference type="EMBL" id="JAD19508.1"/>
    </source>
</evidence>
<reference evidence="1" key="2">
    <citation type="journal article" date="2015" name="Data Brief">
        <title>Shoot transcriptome of the giant reed, Arundo donax.</title>
        <authorList>
            <person name="Barrero R.A."/>
            <person name="Guerrero F.D."/>
            <person name="Moolhuijzen P."/>
            <person name="Goolsby J.A."/>
            <person name="Tidwell J."/>
            <person name="Bellgard S.E."/>
            <person name="Bellgard M.I."/>
        </authorList>
    </citation>
    <scope>NUCLEOTIDE SEQUENCE</scope>
    <source>
        <tissue evidence="1">Shoot tissue taken approximately 20 cm above the soil surface</tissue>
    </source>
</reference>
<dbReference type="EMBL" id="GBRH01278387">
    <property type="protein sequence ID" value="JAD19508.1"/>
    <property type="molecule type" value="Transcribed_RNA"/>
</dbReference>
<dbReference type="AlphaFoldDB" id="A0A0A8Y2S5"/>